<accession>A0A919K1A3</accession>
<dbReference type="EMBL" id="BOMV01000069">
    <property type="protein sequence ID" value="GIE99061.1"/>
    <property type="molecule type" value="Genomic_DNA"/>
</dbReference>
<evidence type="ECO:0000256" key="1">
    <source>
        <dbReference type="SAM" id="Phobius"/>
    </source>
</evidence>
<evidence type="ECO:0000313" key="3">
    <source>
        <dbReference type="Proteomes" id="UP000636960"/>
    </source>
</evidence>
<feature type="transmembrane region" description="Helical" evidence="1">
    <location>
        <begin position="54"/>
        <end position="72"/>
    </location>
</feature>
<sequence>MFADNSTPTPPEWWDPRPATVRYHRPGWRVFVFLLVVICGNVMLWAGYSVETVLLALAGVGLVAATLASSVADGRQLPALSWPFRVGGAE</sequence>
<keyword evidence="1" id="KW-0472">Membrane</keyword>
<feature type="transmembrane region" description="Helical" evidence="1">
    <location>
        <begin position="30"/>
        <end position="48"/>
    </location>
</feature>
<dbReference type="AlphaFoldDB" id="A0A919K1A3"/>
<name>A0A919K1A3_9ACTN</name>
<comment type="caution">
    <text evidence="2">The sequence shown here is derived from an EMBL/GenBank/DDBJ whole genome shotgun (WGS) entry which is preliminary data.</text>
</comment>
<organism evidence="2 3">
    <name type="scientific">Paractinoplanes rishiriensis</name>
    <dbReference type="NCBI Taxonomy" id="1050105"/>
    <lineage>
        <taxon>Bacteria</taxon>
        <taxon>Bacillati</taxon>
        <taxon>Actinomycetota</taxon>
        <taxon>Actinomycetes</taxon>
        <taxon>Micromonosporales</taxon>
        <taxon>Micromonosporaceae</taxon>
        <taxon>Paractinoplanes</taxon>
    </lineage>
</organism>
<keyword evidence="1" id="KW-0812">Transmembrane</keyword>
<dbReference type="RefSeq" id="WP_203786071.1">
    <property type="nucleotide sequence ID" value="NZ_BOMV01000069.1"/>
</dbReference>
<protein>
    <submittedName>
        <fullName evidence="2">Uncharacterized protein</fullName>
    </submittedName>
</protein>
<keyword evidence="1" id="KW-1133">Transmembrane helix</keyword>
<evidence type="ECO:0000313" key="2">
    <source>
        <dbReference type="EMBL" id="GIE99061.1"/>
    </source>
</evidence>
<reference evidence="2" key="1">
    <citation type="submission" date="2021-01" db="EMBL/GenBank/DDBJ databases">
        <title>Whole genome shotgun sequence of Actinoplanes rishiriensis NBRC 108556.</title>
        <authorList>
            <person name="Komaki H."/>
            <person name="Tamura T."/>
        </authorList>
    </citation>
    <scope>NUCLEOTIDE SEQUENCE</scope>
    <source>
        <strain evidence="2">NBRC 108556</strain>
    </source>
</reference>
<gene>
    <name evidence="2" type="ORF">Ari01nite_65260</name>
</gene>
<keyword evidence="3" id="KW-1185">Reference proteome</keyword>
<proteinExistence type="predicted"/>
<dbReference type="Proteomes" id="UP000636960">
    <property type="component" value="Unassembled WGS sequence"/>
</dbReference>